<proteinExistence type="predicted"/>
<evidence type="ECO:0000313" key="2">
    <source>
        <dbReference type="Proteomes" id="UP000241444"/>
    </source>
</evidence>
<evidence type="ECO:0000313" key="1">
    <source>
        <dbReference type="EMBL" id="PSH68634.1"/>
    </source>
</evidence>
<name>A0A2P7BQA3_9HYPH</name>
<protein>
    <submittedName>
        <fullName evidence="1">Uncharacterized protein</fullName>
    </submittedName>
</protein>
<dbReference type="AlphaFoldDB" id="A0A2P7BQA3"/>
<dbReference type="RefSeq" id="WP_106711488.1">
    <property type="nucleotide sequence ID" value="NZ_PGGO01000008.1"/>
</dbReference>
<sequence>MIWRISRALAGGMFPYWTYFDTLEARLAFRIGDMIGVTADDGKALYQVTNDNPTGFNGIMLHKIASVEAFS</sequence>
<organism evidence="1 2">
    <name type="scientific">Phyllobacterium brassicacearum</name>
    <dbReference type="NCBI Taxonomy" id="314235"/>
    <lineage>
        <taxon>Bacteria</taxon>
        <taxon>Pseudomonadati</taxon>
        <taxon>Pseudomonadota</taxon>
        <taxon>Alphaproteobacteria</taxon>
        <taxon>Hyphomicrobiales</taxon>
        <taxon>Phyllobacteriaceae</taxon>
        <taxon>Phyllobacterium</taxon>
    </lineage>
</organism>
<comment type="caution">
    <text evidence="1">The sequence shown here is derived from an EMBL/GenBank/DDBJ whole genome shotgun (WGS) entry which is preliminary data.</text>
</comment>
<keyword evidence="2" id="KW-1185">Reference proteome</keyword>
<dbReference type="EMBL" id="PGGO01000008">
    <property type="protein sequence ID" value="PSH68634.1"/>
    <property type="molecule type" value="Genomic_DNA"/>
</dbReference>
<dbReference type="Proteomes" id="UP000241444">
    <property type="component" value="Unassembled WGS sequence"/>
</dbReference>
<reference evidence="2" key="1">
    <citation type="submission" date="2017-11" db="EMBL/GenBank/DDBJ databases">
        <authorList>
            <person name="Kuznetsova I."/>
            <person name="Sazanova A."/>
            <person name="Chirak E."/>
            <person name="Safronova V."/>
            <person name="Willems A."/>
        </authorList>
    </citation>
    <scope>NUCLEOTIDE SEQUENCE [LARGE SCALE GENOMIC DNA]</scope>
    <source>
        <strain evidence="2">STM 196</strain>
    </source>
</reference>
<gene>
    <name evidence="1" type="ORF">CU102_12815</name>
</gene>
<accession>A0A2P7BQA3</accession>